<dbReference type="GO" id="GO:0034257">
    <property type="term" value="F:nicotinamide riboside transmembrane transporter activity"/>
    <property type="evidence" value="ECO:0007669"/>
    <property type="project" value="InterPro"/>
</dbReference>
<dbReference type="PANTHER" id="PTHR36122">
    <property type="entry name" value="NICOTINAMIDE RIBOSIDE TRANSPORTER PNUC"/>
    <property type="match status" value="1"/>
</dbReference>
<dbReference type="NCBIfam" id="TIGR01528">
    <property type="entry name" value="NMN_trans_PnuC"/>
    <property type="match status" value="1"/>
</dbReference>
<evidence type="ECO:0000313" key="12">
    <source>
        <dbReference type="Proteomes" id="UP000216446"/>
    </source>
</evidence>
<gene>
    <name evidence="11" type="ORF">BSZ36_14035</name>
</gene>
<dbReference type="InterPro" id="IPR006419">
    <property type="entry name" value="NMN_transpt_PnuC"/>
</dbReference>
<keyword evidence="12" id="KW-1185">Reference proteome</keyword>
<evidence type="ECO:0000256" key="1">
    <source>
        <dbReference type="ARBA" id="ARBA00002672"/>
    </source>
</evidence>
<feature type="transmembrane region" description="Helical" evidence="10">
    <location>
        <begin position="53"/>
        <end position="70"/>
    </location>
</feature>
<accession>A0A259U1S7</accession>
<keyword evidence="8 10" id="KW-1133">Transmembrane helix</keyword>
<dbReference type="GO" id="GO:0005886">
    <property type="term" value="C:plasma membrane"/>
    <property type="evidence" value="ECO:0007669"/>
    <property type="project" value="UniProtKB-SubCell"/>
</dbReference>
<comment type="similarity">
    <text evidence="3">Belongs to the nicotinamide ribonucleoside (NR) uptake permease (TC 4.B.1) family.</text>
</comment>
<dbReference type="AlphaFoldDB" id="A0A259U1S7"/>
<dbReference type="RefSeq" id="WP_094550002.1">
    <property type="nucleotide sequence ID" value="NZ_MQWB01000001.1"/>
</dbReference>
<evidence type="ECO:0000256" key="4">
    <source>
        <dbReference type="ARBA" id="ARBA00017522"/>
    </source>
</evidence>
<dbReference type="InParanoid" id="A0A259U1S7"/>
<dbReference type="OrthoDB" id="9791248at2"/>
<sequence length="204" mass="22108">MEVPSPLEASANVAILASVYLARRNSVHTWWTGMAAVVLFALFFYDLKLYADVVLQVFFFGTCVYGWWAWTRGGAGGEELPISTLSPRQRLAALGAIAAAVLFFGTVFSRFTDAALPYPDSFILGGSVVAQLLMMRRIRDHWPIWIAVDVVAVIVYATKGAFLTAGVYAVLLALCVQGILEWRRLYAAQGVAPAELVSTPSGAA</sequence>
<keyword evidence="9 10" id="KW-0472">Membrane</keyword>
<proteinExistence type="inferred from homology"/>
<organism evidence="11 12">
    <name type="scientific">Rubricoccus marinus</name>
    <dbReference type="NCBI Taxonomy" id="716817"/>
    <lineage>
        <taxon>Bacteria</taxon>
        <taxon>Pseudomonadati</taxon>
        <taxon>Rhodothermota</taxon>
        <taxon>Rhodothermia</taxon>
        <taxon>Rhodothermales</taxon>
        <taxon>Rubricoccaceae</taxon>
        <taxon>Rubricoccus</taxon>
    </lineage>
</organism>
<evidence type="ECO:0000256" key="7">
    <source>
        <dbReference type="ARBA" id="ARBA00022692"/>
    </source>
</evidence>
<dbReference type="Pfam" id="PF04973">
    <property type="entry name" value="NMN_transporter"/>
    <property type="match status" value="1"/>
</dbReference>
<evidence type="ECO:0000256" key="5">
    <source>
        <dbReference type="ARBA" id="ARBA00022448"/>
    </source>
</evidence>
<evidence type="ECO:0000256" key="2">
    <source>
        <dbReference type="ARBA" id="ARBA00004651"/>
    </source>
</evidence>
<keyword evidence="6" id="KW-1003">Cell membrane</keyword>
<evidence type="ECO:0000256" key="3">
    <source>
        <dbReference type="ARBA" id="ARBA00006669"/>
    </source>
</evidence>
<comment type="caution">
    <text evidence="11">The sequence shown here is derived from an EMBL/GenBank/DDBJ whole genome shotgun (WGS) entry which is preliminary data.</text>
</comment>
<keyword evidence="5" id="KW-0813">Transport</keyword>
<feature type="transmembrane region" description="Helical" evidence="10">
    <location>
        <begin position="91"/>
        <end position="109"/>
    </location>
</feature>
<feature type="transmembrane region" description="Helical" evidence="10">
    <location>
        <begin position="163"/>
        <end position="180"/>
    </location>
</feature>
<dbReference type="Proteomes" id="UP000216446">
    <property type="component" value="Unassembled WGS sequence"/>
</dbReference>
<feature type="transmembrane region" description="Helical" evidence="10">
    <location>
        <begin position="115"/>
        <end position="134"/>
    </location>
</feature>
<keyword evidence="7 10" id="KW-0812">Transmembrane</keyword>
<comment type="subcellular location">
    <subcellularLocation>
        <location evidence="2">Cell membrane</location>
        <topology evidence="2">Multi-pass membrane protein</topology>
    </subcellularLocation>
</comment>
<evidence type="ECO:0000256" key="6">
    <source>
        <dbReference type="ARBA" id="ARBA00022475"/>
    </source>
</evidence>
<comment type="function">
    <text evidence="1">Required for nicotinamide riboside transport across the inner membrane.</text>
</comment>
<feature type="transmembrane region" description="Helical" evidence="10">
    <location>
        <begin position="29"/>
        <end position="47"/>
    </location>
</feature>
<dbReference type="PANTHER" id="PTHR36122:SF2">
    <property type="entry name" value="NICOTINAMIDE RIBOSIDE TRANSPORTER PNUC"/>
    <property type="match status" value="1"/>
</dbReference>
<evidence type="ECO:0000256" key="9">
    <source>
        <dbReference type="ARBA" id="ARBA00023136"/>
    </source>
</evidence>
<dbReference type="FunCoup" id="A0A259U1S7">
    <property type="interactions" value="42"/>
</dbReference>
<dbReference type="EMBL" id="MQWB01000001">
    <property type="protein sequence ID" value="OZC04003.1"/>
    <property type="molecule type" value="Genomic_DNA"/>
</dbReference>
<evidence type="ECO:0000256" key="10">
    <source>
        <dbReference type="SAM" id="Phobius"/>
    </source>
</evidence>
<name>A0A259U1S7_9BACT</name>
<evidence type="ECO:0000313" key="11">
    <source>
        <dbReference type="EMBL" id="OZC04003.1"/>
    </source>
</evidence>
<reference evidence="11 12" key="1">
    <citation type="submission" date="2016-11" db="EMBL/GenBank/DDBJ databases">
        <title>Study of marine rhodopsin-containing bacteria.</title>
        <authorList>
            <person name="Yoshizawa S."/>
            <person name="Kumagai Y."/>
            <person name="Kogure K."/>
        </authorList>
    </citation>
    <scope>NUCLEOTIDE SEQUENCE [LARGE SCALE GENOMIC DNA]</scope>
    <source>
        <strain evidence="11 12">SG-29</strain>
    </source>
</reference>
<evidence type="ECO:0000256" key="8">
    <source>
        <dbReference type="ARBA" id="ARBA00022989"/>
    </source>
</evidence>
<protein>
    <recommendedName>
        <fullName evidence="4">Nicotinamide riboside transporter PnuC</fullName>
    </recommendedName>
</protein>